<dbReference type="InterPro" id="IPR046349">
    <property type="entry name" value="C1-like_sf"/>
</dbReference>
<accession>A0A8S1HMS0</accession>
<dbReference type="FunFam" id="1.10.510.10:FF:000047">
    <property type="entry name" value="Rho-associated protein kinase 1"/>
    <property type="match status" value="1"/>
</dbReference>
<dbReference type="CDD" id="cd20813">
    <property type="entry name" value="C1_ROCK"/>
    <property type="match status" value="1"/>
</dbReference>
<keyword evidence="35" id="KW-1185">Reference proteome</keyword>
<keyword evidence="15" id="KW-0862">Zinc</keyword>
<evidence type="ECO:0000259" key="31">
    <source>
        <dbReference type="PROSITE" id="PS50081"/>
    </source>
</evidence>
<dbReference type="InterPro" id="IPR011009">
    <property type="entry name" value="Kinase-like_dom_sf"/>
</dbReference>
<evidence type="ECO:0000256" key="15">
    <source>
        <dbReference type="ARBA" id="ARBA00022833"/>
    </source>
</evidence>
<comment type="cofactor">
    <cofactor evidence="1">
        <name>Mg(2+)</name>
        <dbReference type="ChEBI" id="CHEBI:18420"/>
    </cofactor>
</comment>
<dbReference type="GO" id="GO:0008270">
    <property type="term" value="F:zinc ion binding"/>
    <property type="evidence" value="ECO:0007669"/>
    <property type="project" value="UniProtKB-KW"/>
</dbReference>
<evidence type="ECO:0000256" key="27">
    <source>
        <dbReference type="PROSITE-ProRule" id="PRU10141"/>
    </source>
</evidence>
<evidence type="ECO:0000256" key="8">
    <source>
        <dbReference type="ARBA" id="ARBA00022553"/>
    </source>
</evidence>
<dbReference type="PROSITE" id="PS00108">
    <property type="entry name" value="PROTEIN_KINASE_ST"/>
    <property type="match status" value="1"/>
</dbReference>
<dbReference type="InterPro" id="IPR008271">
    <property type="entry name" value="Ser/Thr_kinase_AS"/>
</dbReference>
<dbReference type="Gene3D" id="3.30.60.20">
    <property type="match status" value="1"/>
</dbReference>
<comment type="caution">
    <text evidence="34">The sequence shown here is derived from an EMBL/GenBank/DDBJ whole genome shotgun (WGS) entry which is preliminary data.</text>
</comment>
<dbReference type="SUPFAM" id="SSF50729">
    <property type="entry name" value="PH domain-like"/>
    <property type="match status" value="1"/>
</dbReference>
<evidence type="ECO:0000256" key="2">
    <source>
        <dbReference type="ARBA" id="ARBA00004245"/>
    </source>
</evidence>
<evidence type="ECO:0000256" key="18">
    <source>
        <dbReference type="ARBA" id="ARBA00022943"/>
    </source>
</evidence>
<evidence type="ECO:0000256" key="17">
    <source>
        <dbReference type="ARBA" id="ARBA00022842"/>
    </source>
</evidence>
<dbReference type="PANTHER" id="PTHR22988:SF73">
    <property type="entry name" value="RHO-ASSOCIATED PROTEIN KINASE"/>
    <property type="match status" value="1"/>
</dbReference>
<name>A0A8S1HMS0_9PELO</name>
<evidence type="ECO:0000256" key="10">
    <source>
        <dbReference type="ARBA" id="ARBA00022723"/>
    </source>
</evidence>
<evidence type="ECO:0000256" key="25">
    <source>
        <dbReference type="ARBA" id="ARBA00082807"/>
    </source>
</evidence>
<evidence type="ECO:0000256" key="29">
    <source>
        <dbReference type="SAM" id="MobiDB-lite"/>
    </source>
</evidence>
<dbReference type="PROSITE" id="PS00107">
    <property type="entry name" value="PROTEIN_KINASE_ATP"/>
    <property type="match status" value="1"/>
</dbReference>
<dbReference type="GO" id="GO:0030866">
    <property type="term" value="P:cortical actin cytoskeleton organization"/>
    <property type="evidence" value="ECO:0007669"/>
    <property type="project" value="TreeGrafter"/>
</dbReference>
<evidence type="ECO:0000256" key="12">
    <source>
        <dbReference type="ARBA" id="ARBA00022771"/>
    </source>
</evidence>
<evidence type="ECO:0000259" key="33">
    <source>
        <dbReference type="PROSITE" id="PS51859"/>
    </source>
</evidence>
<dbReference type="GO" id="GO:1901888">
    <property type="term" value="P:regulation of cell junction assembly"/>
    <property type="evidence" value="ECO:0007669"/>
    <property type="project" value="TreeGrafter"/>
</dbReference>
<evidence type="ECO:0000256" key="1">
    <source>
        <dbReference type="ARBA" id="ARBA00001946"/>
    </source>
</evidence>
<feature type="domain" description="RhoBD" evidence="33">
    <location>
        <begin position="990"/>
        <end position="1050"/>
    </location>
</feature>
<sequence>MVIKKRNSEHPVTQRGEIIGSVGDRRDVAAHSLRVQRLHHELNMNPYLRQLERLLSQPIRIPGAPFNPLMGTRMRQSIFSVRNIWNSEEERRGEKSRFFNTKTIQDRGWLQDVILEESESEDESASGISQNDLHHILRIHKLRRKIQKRIPSDKSCRIFSFYGAGLLSAHDHYPENFPSVPKPSETDSTSVPEESEPSESAQKSPHLTVVVPDSIDGASETTHMDSNELLEQLLDPKSPLNIESLLDTITALVNDCKIPVLLRMKSIDSFINRYEKVVERLSSLRLKGSDFRQLKVIGRGAFGEVQLVRHVRNNTVYAMKVLNKDDMIKRADSAFFWEERDIMAHANSEWIVRLQYAFQDCRYLYMVMEYMPGGDLVNLMTQYDVSEKWTRFYTAELVEALAALHEMGYIHRDVKPDNMLISRSGHIKLADFGTCVRMNNNGVVRCSTAVGTPDYISPEVLRNQGQDAEFGKEVDWWSVGVFIYEMLIGETPFYAEALVSTYTNIMNHKTSLKFPDDAQISDNAKDLIKRFLSSVEERLGRNSVAEIKRHPFFVNKEWNFETLRQATPPVIPELKSDDDTTHFEEIETKDRDAQESFQLPKTFNGNQLPFIGFTYSNEFSPISGMKSNKTATKSIAEPSPAAEKLLDELKSQLNAKKIEVEKLKEGQFKADEALKSLESDKMHCMTRIAECERDLKEAKEKLRVGNEADERVNIITLDLRLARERNSELENDIVKIRQKCEELKEELRKKLSELAQEKDEARRFAAHKRELEELNASLRQQAVEAKLREEEISVKLKKAQEERKENGAYQEVVKQSDQEFVRKLEYYKQQLDQLHQELTRENQMRTAAEADLTRIARRLAGFEANHDYLQQECNAAVSRKTQLEREVHEMTSEKRRLEMRVEQLMESRISDEQVLSLCQKEVYESQEEAKDMEHDMRSLVGSLKAELENERQTRLSLEESMNVFDKEKAMLHMEVQELVQRHSRELHTKEQQNKFLEKQMEELSLNTSKTSQREDDLKRIVELEKKLEIETAHKKAVIQKLEEEMAKRQPTKKGEKGISKSQIIKKEREIMALQQEKDALNKRFQALYSDHEKDTAEFYIQIQDEQKSSDRLRDENKELKERIDDLLRNGLRFTDDKRSIDSREGIPTSIHQENTMEGWLSIRDVKKSRKPKWTNHFAVLNEFYFAIYMDDKAPLQSIVTVEAGNLCHVRHVTAADLRNVDDNQLPKIFHVMYDDKSSSTSRHASNSDLSSMETQREECWKRHDFQELSFHIKTHCDECGKKLSDMIRPTPAFECRNCRYKVHKEHVAQGTINACKYTGLSREILLMAPRPEVCVRWVTLLRRFIEARPGASVSRVSSRRHPAALLNSSTTSSQP</sequence>
<dbReference type="GO" id="GO:0072518">
    <property type="term" value="F:Rho-dependent protein serine/threonine kinase activity"/>
    <property type="evidence" value="ECO:0007669"/>
    <property type="project" value="TreeGrafter"/>
</dbReference>
<dbReference type="SUPFAM" id="SSF57889">
    <property type="entry name" value="Cysteine-rich domain"/>
    <property type="match status" value="1"/>
</dbReference>
<dbReference type="PROSITE" id="PS51285">
    <property type="entry name" value="AGC_KINASE_CTER"/>
    <property type="match status" value="1"/>
</dbReference>
<dbReference type="PANTHER" id="PTHR22988">
    <property type="entry name" value="MYOTONIC DYSTROPHY S/T KINASE-RELATED"/>
    <property type="match status" value="1"/>
</dbReference>
<dbReference type="SMART" id="SM00220">
    <property type="entry name" value="S_TKc"/>
    <property type="match status" value="1"/>
</dbReference>
<evidence type="ECO:0000256" key="3">
    <source>
        <dbReference type="ARBA" id="ARBA00004626"/>
    </source>
</evidence>
<keyword evidence="13" id="KW-0418">Kinase</keyword>
<evidence type="ECO:0000256" key="14">
    <source>
        <dbReference type="ARBA" id="ARBA00022782"/>
    </source>
</evidence>
<evidence type="ECO:0000256" key="23">
    <source>
        <dbReference type="ARBA" id="ARBA00068946"/>
    </source>
</evidence>
<dbReference type="InterPro" id="IPR000961">
    <property type="entry name" value="AGC-kinase_C"/>
</dbReference>
<organism evidence="34 35">
    <name type="scientific">Caenorhabditis auriculariae</name>
    <dbReference type="NCBI Taxonomy" id="2777116"/>
    <lineage>
        <taxon>Eukaryota</taxon>
        <taxon>Metazoa</taxon>
        <taxon>Ecdysozoa</taxon>
        <taxon>Nematoda</taxon>
        <taxon>Chromadorea</taxon>
        <taxon>Rhabditida</taxon>
        <taxon>Rhabditina</taxon>
        <taxon>Rhabditomorpha</taxon>
        <taxon>Rhabditoidea</taxon>
        <taxon>Rhabditidae</taxon>
        <taxon>Peloderinae</taxon>
        <taxon>Caenorhabditis</taxon>
    </lineage>
</organism>
<evidence type="ECO:0000259" key="30">
    <source>
        <dbReference type="PROSITE" id="PS50011"/>
    </source>
</evidence>
<dbReference type="GO" id="GO:0005856">
    <property type="term" value="C:cytoskeleton"/>
    <property type="evidence" value="ECO:0007669"/>
    <property type="project" value="UniProtKB-SubCell"/>
</dbReference>
<gene>
    <name evidence="34" type="ORF">CAUJ_LOCUS12201</name>
</gene>
<feature type="coiled-coil region" evidence="28">
    <location>
        <begin position="646"/>
        <end position="907"/>
    </location>
</feature>
<dbReference type="OrthoDB" id="3638488at2759"/>
<dbReference type="GO" id="GO:0048477">
    <property type="term" value="P:oogenesis"/>
    <property type="evidence" value="ECO:0007669"/>
    <property type="project" value="UniProtKB-KW"/>
</dbReference>
<dbReference type="GO" id="GO:0048598">
    <property type="term" value="P:embryonic morphogenesis"/>
    <property type="evidence" value="ECO:0007669"/>
    <property type="project" value="TreeGrafter"/>
</dbReference>
<evidence type="ECO:0000256" key="19">
    <source>
        <dbReference type="ARBA" id="ARBA00023054"/>
    </source>
</evidence>
<feature type="domain" description="Phorbol-ester/DAG-type" evidence="31">
    <location>
        <begin position="1262"/>
        <end position="1315"/>
    </location>
</feature>
<dbReference type="GO" id="GO:0000281">
    <property type="term" value="P:mitotic cytokinesis"/>
    <property type="evidence" value="ECO:0007669"/>
    <property type="project" value="TreeGrafter"/>
</dbReference>
<keyword evidence="19 26" id="KW-0175">Coiled coil</keyword>
<dbReference type="PROSITE" id="PS50081">
    <property type="entry name" value="ZF_DAG_PE_2"/>
    <property type="match status" value="1"/>
</dbReference>
<dbReference type="SMART" id="SM00109">
    <property type="entry name" value="C1"/>
    <property type="match status" value="1"/>
</dbReference>
<comment type="subunit">
    <text evidence="22">Interacts with rho-1.</text>
</comment>
<evidence type="ECO:0000256" key="24">
    <source>
        <dbReference type="ARBA" id="ARBA00079005"/>
    </source>
</evidence>
<keyword evidence="20" id="KW-0206">Cytoskeleton</keyword>
<dbReference type="InterPro" id="IPR000719">
    <property type="entry name" value="Prot_kinase_dom"/>
</dbReference>
<dbReference type="PROSITE" id="PS51859">
    <property type="entry name" value="RHO_BD"/>
    <property type="match status" value="1"/>
</dbReference>
<dbReference type="InterPro" id="IPR011993">
    <property type="entry name" value="PH-like_dom_sf"/>
</dbReference>
<comment type="subcellular location">
    <subcellularLocation>
        <location evidence="3">Cleavage furrow</location>
    </subcellularLocation>
    <subcellularLocation>
        <location evidence="2">Cytoplasm</location>
        <location evidence="2">Cytoskeleton</location>
    </subcellularLocation>
</comment>
<dbReference type="Gene3D" id="3.30.200.20">
    <property type="entry name" value="Phosphorylase Kinase, domain 1"/>
    <property type="match status" value="1"/>
</dbReference>
<keyword evidence="16 27" id="KW-0067">ATP-binding</keyword>
<comment type="similarity">
    <text evidence="4">Belongs to the protein kinase superfamily. AGC Ser/Thr protein kinase family.</text>
</comment>
<evidence type="ECO:0000256" key="6">
    <source>
        <dbReference type="ARBA" id="ARBA00022490"/>
    </source>
</evidence>
<proteinExistence type="inferred from homology"/>
<protein>
    <recommendedName>
        <fullName evidence="23">Rho-associated protein kinase let-502</fullName>
        <ecNumber evidence="5">2.7.11.1</ecNumber>
    </recommendedName>
    <alternativeName>
        <fullName evidence="24">Lethal protein 502</fullName>
    </alternativeName>
    <alternativeName>
        <fullName evidence="25">Rho-binding kinase let-502</fullName>
    </alternativeName>
</protein>
<dbReference type="GO" id="GO:0007266">
    <property type="term" value="P:Rho protein signal transduction"/>
    <property type="evidence" value="ECO:0007669"/>
    <property type="project" value="UniProtKB-UniRule"/>
</dbReference>
<dbReference type="GO" id="GO:0031032">
    <property type="term" value="P:actomyosin structure organization"/>
    <property type="evidence" value="ECO:0007669"/>
    <property type="project" value="TreeGrafter"/>
</dbReference>
<dbReference type="GO" id="GO:0005524">
    <property type="term" value="F:ATP binding"/>
    <property type="evidence" value="ECO:0007669"/>
    <property type="project" value="UniProtKB-UniRule"/>
</dbReference>
<evidence type="ECO:0000256" key="13">
    <source>
        <dbReference type="ARBA" id="ARBA00022777"/>
    </source>
</evidence>
<dbReference type="InterPro" id="IPR050839">
    <property type="entry name" value="Rho-assoc_Ser/Thr_Kinase"/>
</dbReference>
<evidence type="ECO:0000256" key="4">
    <source>
        <dbReference type="ARBA" id="ARBA00009903"/>
    </source>
</evidence>
<keyword evidence="11 27" id="KW-0547">Nucleotide-binding</keyword>
<keyword evidence="7" id="KW-0723">Serine/threonine-protein kinase</keyword>
<feature type="region of interest" description="Disordered" evidence="29">
    <location>
        <begin position="175"/>
        <end position="209"/>
    </location>
</feature>
<keyword evidence="18" id="KW-0896">Oogenesis</keyword>
<comment type="function">
    <text evidence="21">Negatively regulates mel-11 to relieve the inhibition of mlc-4, allowing contraction of the circumferentially oriented microfilaments in epidermal cells and thereby regulating myosin II contractility during spermathecal contraction, cleavage furrow contraction in early embryos, and embryonic elongation and morphogenesis. Required for P-cell migration. May also play a role in oocyte cellularization.</text>
</comment>
<evidence type="ECO:0000256" key="28">
    <source>
        <dbReference type="SAM" id="Coils"/>
    </source>
</evidence>
<evidence type="ECO:0000259" key="32">
    <source>
        <dbReference type="PROSITE" id="PS51285"/>
    </source>
</evidence>
<evidence type="ECO:0000313" key="34">
    <source>
        <dbReference type="EMBL" id="CAD6196286.1"/>
    </source>
</evidence>
<keyword evidence="10" id="KW-0479">Metal-binding</keyword>
<keyword evidence="12" id="KW-0863">Zinc-finger</keyword>
<keyword evidence="9" id="KW-0808">Transferase</keyword>
<dbReference type="EMBL" id="CAJGYM010000070">
    <property type="protein sequence ID" value="CAD6196286.1"/>
    <property type="molecule type" value="Genomic_DNA"/>
</dbReference>
<dbReference type="Proteomes" id="UP000835052">
    <property type="component" value="Unassembled WGS sequence"/>
</dbReference>
<evidence type="ECO:0000313" key="35">
    <source>
        <dbReference type="Proteomes" id="UP000835052"/>
    </source>
</evidence>
<evidence type="ECO:0000256" key="20">
    <source>
        <dbReference type="ARBA" id="ARBA00023212"/>
    </source>
</evidence>
<feature type="domain" description="Protein kinase" evidence="30">
    <location>
        <begin position="291"/>
        <end position="553"/>
    </location>
</feature>
<dbReference type="Gene3D" id="2.30.29.30">
    <property type="entry name" value="Pleckstrin-homology domain (PH domain)/Phosphotyrosine-binding domain (PTB)"/>
    <property type="match status" value="1"/>
</dbReference>
<dbReference type="InterPro" id="IPR017441">
    <property type="entry name" value="Protein_kinase_ATP_BS"/>
</dbReference>
<evidence type="ECO:0000256" key="9">
    <source>
        <dbReference type="ARBA" id="ARBA00022679"/>
    </source>
</evidence>
<dbReference type="GO" id="GO:0032154">
    <property type="term" value="C:cleavage furrow"/>
    <property type="evidence" value="ECO:0007669"/>
    <property type="project" value="UniProtKB-SubCell"/>
</dbReference>
<feature type="binding site" evidence="27">
    <location>
        <position position="320"/>
    </location>
    <ligand>
        <name>ATP</name>
        <dbReference type="ChEBI" id="CHEBI:30616"/>
    </ligand>
</feature>
<keyword evidence="14" id="KW-0221">Differentiation</keyword>
<evidence type="ECO:0000256" key="7">
    <source>
        <dbReference type="ARBA" id="ARBA00022527"/>
    </source>
</evidence>
<dbReference type="FunFam" id="3.30.200.20:FF:000072">
    <property type="entry name" value="Rho-associated protein kinase 2"/>
    <property type="match status" value="1"/>
</dbReference>
<feature type="domain" description="AGC-kinase C-terminal" evidence="32">
    <location>
        <begin position="554"/>
        <end position="625"/>
    </location>
</feature>
<evidence type="ECO:0000256" key="21">
    <source>
        <dbReference type="ARBA" id="ARBA00053856"/>
    </source>
</evidence>
<dbReference type="SMART" id="SM00133">
    <property type="entry name" value="S_TK_X"/>
    <property type="match status" value="1"/>
</dbReference>
<evidence type="ECO:0000256" key="16">
    <source>
        <dbReference type="ARBA" id="ARBA00022840"/>
    </source>
</evidence>
<reference evidence="34" key="1">
    <citation type="submission" date="2020-10" db="EMBL/GenBank/DDBJ databases">
        <authorList>
            <person name="Kikuchi T."/>
        </authorList>
    </citation>
    <scope>NUCLEOTIDE SEQUENCE</scope>
    <source>
        <strain evidence="34">NKZ352</strain>
    </source>
</reference>
<keyword evidence="6" id="KW-0963">Cytoplasm</keyword>
<dbReference type="PROSITE" id="PS50011">
    <property type="entry name" value="PROTEIN_KINASE_DOM"/>
    <property type="match status" value="1"/>
</dbReference>
<dbReference type="Pfam" id="PF00069">
    <property type="entry name" value="Pkinase"/>
    <property type="match status" value="1"/>
</dbReference>
<dbReference type="SUPFAM" id="SSF56112">
    <property type="entry name" value="Protein kinase-like (PK-like)"/>
    <property type="match status" value="1"/>
</dbReference>
<dbReference type="GO" id="GO:0031267">
    <property type="term" value="F:small GTPase binding"/>
    <property type="evidence" value="ECO:0007669"/>
    <property type="project" value="InterPro"/>
</dbReference>
<evidence type="ECO:0000256" key="5">
    <source>
        <dbReference type="ARBA" id="ARBA00012513"/>
    </source>
</evidence>
<feature type="coiled-coil region" evidence="28">
    <location>
        <begin position="940"/>
        <end position="1129"/>
    </location>
</feature>
<dbReference type="InterPro" id="IPR002219">
    <property type="entry name" value="PKC_DAG/PE"/>
</dbReference>
<evidence type="ECO:0000256" key="26">
    <source>
        <dbReference type="PROSITE-ProRule" id="PRU01206"/>
    </source>
</evidence>
<evidence type="ECO:0000256" key="11">
    <source>
        <dbReference type="ARBA" id="ARBA00022741"/>
    </source>
</evidence>
<keyword evidence="17" id="KW-0460">Magnesium</keyword>
<dbReference type="GO" id="GO:0005737">
    <property type="term" value="C:cytoplasm"/>
    <property type="evidence" value="ECO:0007669"/>
    <property type="project" value="TreeGrafter"/>
</dbReference>
<dbReference type="EC" id="2.7.11.1" evidence="5"/>
<dbReference type="Gene3D" id="1.10.510.10">
    <property type="entry name" value="Transferase(Phosphotransferase) domain 1"/>
    <property type="match status" value="1"/>
</dbReference>
<dbReference type="InterPro" id="IPR015008">
    <property type="entry name" value="ROCK_Rho-bd_dom"/>
</dbReference>
<keyword evidence="8" id="KW-0597">Phosphoprotein</keyword>
<evidence type="ECO:0000256" key="22">
    <source>
        <dbReference type="ARBA" id="ARBA00065158"/>
    </source>
</evidence>